<keyword evidence="3" id="KW-0472">Membrane</keyword>
<feature type="chain" id="PRO_5017403761" evidence="5">
    <location>
        <begin position="22"/>
        <end position="195"/>
    </location>
</feature>
<dbReference type="RefSeq" id="WP_121166978.1">
    <property type="nucleotide sequence ID" value="NZ_RAPE01000003.1"/>
</dbReference>
<dbReference type="Gene3D" id="2.40.160.10">
    <property type="entry name" value="Porin"/>
    <property type="match status" value="1"/>
</dbReference>
<comment type="subcellular location">
    <subcellularLocation>
        <location evidence="1">Membrane</location>
    </subcellularLocation>
</comment>
<dbReference type="PANTHER" id="PTHR34001:SF3">
    <property type="entry name" value="BLL7405 PROTEIN"/>
    <property type="match status" value="1"/>
</dbReference>
<sequence length="195" mass="20361">MLRKTTALAAALATVALPAVAGNIEPAPVEPVIAPPAPAAPVSPNWTGFYAGGQLGFADVDTNLAGVDGDDMIGGLTAGYDYDLGDFVVGIGADYDFADVSLSPTLDVDSMWRLKMRSGVKIGNGLLYLTGGYAQVDTNSIGSEDGKFYGAGYEHMIADKFTVGAEVLQNEFDNVGSTATDIDATTYQVRATFRF</sequence>
<proteinExistence type="inferred from homology"/>
<dbReference type="SUPFAM" id="SSF56925">
    <property type="entry name" value="OMPA-like"/>
    <property type="match status" value="1"/>
</dbReference>
<accession>A0A3A8AW35</accession>
<dbReference type="GO" id="GO:0016020">
    <property type="term" value="C:membrane"/>
    <property type="evidence" value="ECO:0007669"/>
    <property type="project" value="UniProtKB-SubCell"/>
</dbReference>
<evidence type="ECO:0000256" key="2">
    <source>
        <dbReference type="ARBA" id="ARBA00022729"/>
    </source>
</evidence>
<comment type="similarity">
    <text evidence="4">Belongs to the Omp25/RopB family.</text>
</comment>
<dbReference type="EMBL" id="RAPE01000003">
    <property type="protein sequence ID" value="RKF13784.1"/>
    <property type="molecule type" value="Genomic_DNA"/>
</dbReference>
<dbReference type="InterPro" id="IPR027385">
    <property type="entry name" value="Beta-barrel_OMP"/>
</dbReference>
<name>A0A3A8AW35_9RHOB</name>
<evidence type="ECO:0000256" key="5">
    <source>
        <dbReference type="SAM" id="SignalP"/>
    </source>
</evidence>
<keyword evidence="8" id="KW-1185">Reference proteome</keyword>
<evidence type="ECO:0000256" key="4">
    <source>
        <dbReference type="ARBA" id="ARBA00038306"/>
    </source>
</evidence>
<comment type="caution">
    <text evidence="7">The sequence shown here is derived from an EMBL/GenBank/DDBJ whole genome shotgun (WGS) entry which is preliminary data.</text>
</comment>
<keyword evidence="2 5" id="KW-0732">Signal</keyword>
<dbReference type="InterPro" id="IPR023614">
    <property type="entry name" value="Porin_dom_sf"/>
</dbReference>
<dbReference type="OrthoDB" id="268975at2"/>
<evidence type="ECO:0000256" key="3">
    <source>
        <dbReference type="ARBA" id="ARBA00023136"/>
    </source>
</evidence>
<protein>
    <submittedName>
        <fullName evidence="7">Porin family protein</fullName>
    </submittedName>
</protein>
<dbReference type="InterPro" id="IPR051692">
    <property type="entry name" value="OMP-like"/>
</dbReference>
<dbReference type="PANTHER" id="PTHR34001">
    <property type="entry name" value="BLL7405 PROTEIN"/>
    <property type="match status" value="1"/>
</dbReference>
<evidence type="ECO:0000313" key="8">
    <source>
        <dbReference type="Proteomes" id="UP000281128"/>
    </source>
</evidence>
<evidence type="ECO:0000256" key="1">
    <source>
        <dbReference type="ARBA" id="ARBA00004370"/>
    </source>
</evidence>
<feature type="signal peptide" evidence="5">
    <location>
        <begin position="1"/>
        <end position="21"/>
    </location>
</feature>
<dbReference type="Pfam" id="PF13505">
    <property type="entry name" value="OMP_b-brl"/>
    <property type="match status" value="1"/>
</dbReference>
<evidence type="ECO:0000259" key="6">
    <source>
        <dbReference type="Pfam" id="PF13505"/>
    </source>
</evidence>
<reference evidence="7 8" key="1">
    <citation type="submission" date="2018-09" db="EMBL/GenBank/DDBJ databases">
        <title>Roseovarius spongiae sp. nov., isolated from a marine sponge.</title>
        <authorList>
            <person name="Zhuang L."/>
            <person name="Luo L."/>
        </authorList>
    </citation>
    <scope>NUCLEOTIDE SEQUENCE [LARGE SCALE GENOMIC DNA]</scope>
    <source>
        <strain evidence="7 8">HN-E21</strain>
    </source>
</reference>
<dbReference type="Proteomes" id="UP000281128">
    <property type="component" value="Unassembled WGS sequence"/>
</dbReference>
<evidence type="ECO:0000313" key="7">
    <source>
        <dbReference type="EMBL" id="RKF13784.1"/>
    </source>
</evidence>
<organism evidence="7 8">
    <name type="scientific">Roseovarius spongiae</name>
    <dbReference type="NCBI Taxonomy" id="2320272"/>
    <lineage>
        <taxon>Bacteria</taxon>
        <taxon>Pseudomonadati</taxon>
        <taxon>Pseudomonadota</taxon>
        <taxon>Alphaproteobacteria</taxon>
        <taxon>Rhodobacterales</taxon>
        <taxon>Roseobacteraceae</taxon>
        <taxon>Roseovarius</taxon>
    </lineage>
</organism>
<dbReference type="AlphaFoldDB" id="A0A3A8AW35"/>
<dbReference type="InterPro" id="IPR011250">
    <property type="entry name" value="OMP/PagP_B-barrel"/>
</dbReference>
<feature type="domain" description="Outer membrane protein beta-barrel" evidence="6">
    <location>
        <begin position="38"/>
        <end position="195"/>
    </location>
</feature>
<gene>
    <name evidence="7" type="ORF">D6850_11280</name>
</gene>